<dbReference type="InterPro" id="IPR036259">
    <property type="entry name" value="MFS_trans_sf"/>
</dbReference>
<evidence type="ECO:0000256" key="6">
    <source>
        <dbReference type="ARBA" id="ARBA00023136"/>
    </source>
</evidence>
<dbReference type="SUPFAM" id="SSF103473">
    <property type="entry name" value="MFS general substrate transporter"/>
    <property type="match status" value="1"/>
</dbReference>
<reference evidence="10 11" key="3">
    <citation type="journal article" date="2015" name="Genome Announc.">
        <title>Draft Genome Sequence of the Archiascomycetous Yeast Saitoella complicata.</title>
        <authorList>
            <person name="Yamauchi K."/>
            <person name="Kondo S."/>
            <person name="Hamamoto M."/>
            <person name="Takahashi Y."/>
            <person name="Ogura Y."/>
            <person name="Hayashi T."/>
            <person name="Nishida H."/>
        </authorList>
    </citation>
    <scope>NUCLEOTIDE SEQUENCE [LARGE SCALE GENOMIC DNA]</scope>
    <source>
        <strain evidence="10 11">NRRL Y-17804</strain>
    </source>
</reference>
<evidence type="ECO:0000256" key="4">
    <source>
        <dbReference type="ARBA" id="ARBA00022692"/>
    </source>
</evidence>
<dbReference type="FunFam" id="1.20.1250.20:FF:000140">
    <property type="entry name" value="Putative MFS phospholipid transporter"/>
    <property type="match status" value="1"/>
</dbReference>
<feature type="domain" description="Major facilitator superfamily (MFS) profile" evidence="9">
    <location>
        <begin position="127"/>
        <end position="543"/>
    </location>
</feature>
<feature type="transmembrane region" description="Helical" evidence="8">
    <location>
        <begin position="482"/>
        <end position="501"/>
    </location>
</feature>
<evidence type="ECO:0000259" key="9">
    <source>
        <dbReference type="PROSITE" id="PS50850"/>
    </source>
</evidence>
<gene>
    <name evidence="10" type="ORF">G7K_3333-t1</name>
</gene>
<dbReference type="PANTHER" id="PTHR23508">
    <property type="entry name" value="CARBOXYLIC ACID TRANSPORTER PROTEIN HOMOLOG"/>
    <property type="match status" value="1"/>
</dbReference>
<evidence type="ECO:0000256" key="3">
    <source>
        <dbReference type="ARBA" id="ARBA00022448"/>
    </source>
</evidence>
<evidence type="ECO:0000256" key="2">
    <source>
        <dbReference type="ARBA" id="ARBA00010992"/>
    </source>
</evidence>
<dbReference type="GO" id="GO:0046943">
    <property type="term" value="F:carboxylic acid transmembrane transporter activity"/>
    <property type="evidence" value="ECO:0007669"/>
    <property type="project" value="TreeGrafter"/>
</dbReference>
<feature type="transmembrane region" description="Helical" evidence="8">
    <location>
        <begin position="123"/>
        <end position="141"/>
    </location>
</feature>
<comment type="similarity">
    <text evidence="2">Belongs to the major facilitator superfamily. Sugar transporter (TC 2.A.1.1) family.</text>
</comment>
<reference evidence="10 11" key="1">
    <citation type="journal article" date="2011" name="J. Gen. Appl. Microbiol.">
        <title>Draft genome sequencing of the enigmatic yeast Saitoella complicata.</title>
        <authorList>
            <person name="Nishida H."/>
            <person name="Hamamoto M."/>
            <person name="Sugiyama J."/>
        </authorList>
    </citation>
    <scope>NUCLEOTIDE SEQUENCE [LARGE SCALE GENOMIC DNA]</scope>
    <source>
        <strain evidence="10 11">NRRL Y-17804</strain>
    </source>
</reference>
<feature type="transmembrane region" description="Helical" evidence="8">
    <location>
        <begin position="389"/>
        <end position="410"/>
    </location>
</feature>
<dbReference type="Proteomes" id="UP000033140">
    <property type="component" value="Unassembled WGS sequence"/>
</dbReference>
<dbReference type="Pfam" id="PF00083">
    <property type="entry name" value="Sugar_tr"/>
    <property type="match status" value="2"/>
</dbReference>
<feature type="transmembrane region" description="Helical" evidence="8">
    <location>
        <begin position="299"/>
        <end position="318"/>
    </location>
</feature>
<dbReference type="Gene3D" id="1.20.1250.20">
    <property type="entry name" value="MFS general substrate transporter like domains"/>
    <property type="match status" value="1"/>
</dbReference>
<comment type="subcellular location">
    <subcellularLocation>
        <location evidence="1">Membrane</location>
        <topology evidence="1">Multi-pass membrane protein</topology>
    </subcellularLocation>
</comment>
<dbReference type="GO" id="GO:0005886">
    <property type="term" value="C:plasma membrane"/>
    <property type="evidence" value="ECO:0007669"/>
    <property type="project" value="TreeGrafter"/>
</dbReference>
<dbReference type="PANTHER" id="PTHR23508:SF10">
    <property type="entry name" value="CARBOXYLIC ACID TRANSPORTER PROTEIN HOMOLOG"/>
    <property type="match status" value="1"/>
</dbReference>
<protein>
    <recommendedName>
        <fullName evidence="9">Major facilitator superfamily (MFS) profile domain-containing protein</fullName>
    </recommendedName>
</protein>
<keyword evidence="4 8" id="KW-0812">Transmembrane</keyword>
<evidence type="ECO:0000313" key="10">
    <source>
        <dbReference type="EMBL" id="GAO49175.1"/>
    </source>
</evidence>
<evidence type="ECO:0000256" key="8">
    <source>
        <dbReference type="SAM" id="Phobius"/>
    </source>
</evidence>
<evidence type="ECO:0000256" key="7">
    <source>
        <dbReference type="SAM" id="MobiDB-lite"/>
    </source>
</evidence>
<keyword evidence="3" id="KW-0813">Transport</keyword>
<feature type="transmembrane region" description="Helical" evidence="8">
    <location>
        <begin position="444"/>
        <end position="461"/>
    </location>
</feature>
<evidence type="ECO:0000256" key="1">
    <source>
        <dbReference type="ARBA" id="ARBA00004141"/>
    </source>
</evidence>
<feature type="transmembrane region" description="Helical" evidence="8">
    <location>
        <begin position="223"/>
        <end position="243"/>
    </location>
</feature>
<proteinExistence type="inferred from homology"/>
<name>A0A0E9NID2_SAICN</name>
<dbReference type="InterPro" id="IPR005828">
    <property type="entry name" value="MFS_sugar_transport-like"/>
</dbReference>
<keyword evidence="5 8" id="KW-1133">Transmembrane helix</keyword>
<dbReference type="EMBL" id="BACD03000020">
    <property type="protein sequence ID" value="GAO49175.1"/>
    <property type="molecule type" value="Genomic_DNA"/>
</dbReference>
<evidence type="ECO:0000313" key="11">
    <source>
        <dbReference type="Proteomes" id="UP000033140"/>
    </source>
</evidence>
<sequence>MSALADRQIDVIVRTPATPSRHFLRRRALSPRSCPRARPMTGKSPRSPFPGLPWGVEPKVALVAPNRVLEHPSTRKCERRGDPLSATIATKSHIHNRKATIDEMDATVVNGQSKMMVRPAGMAAVWPVIACGVGLFSDGYLNGVIGSVNTLLAQIYPNEYAGSTYSKRISSIVFVGTVVGQLLFGYFSDKIGRKFGILSATIIVIVFSALSAGSYGAGGSVKGMFAALTVYRFFLGIGIGAEYPAGSVAASEATNDCKKGWRHALFIAVTNCVIDAGFVIAAFVPLVLVWIFGENHTRAIWRIALGLGVVPPLAIFWVRLKLKEPERFQTQSMRNVRIPYLLVLRRYWFRLIAISIVWFLYDFTAYSFGIFSSPILERIIPNPTLVETFGWNTVINLFYIPGAFAGAFASDWLGPKTCLVVGVTLQAIIGFFMSGFYSKLVENVAGFAVIYGIFLTFGEFGPGDNIGLIASKSFPTAVRGQCYGIAAAIGKIGAFAGSYAFTDIINAFGGSSTDRGNSGPFFVGSAFAVVIALITLFCLPKLSQECIEEEDIAFRAYLVDQGWDVSKMGLLKESSIATEAGEHMSTSAEMIGSADEKKGQVQPIYTAERAL</sequence>
<dbReference type="PROSITE" id="PS50850">
    <property type="entry name" value="MFS"/>
    <property type="match status" value="1"/>
</dbReference>
<reference evidence="10 11" key="2">
    <citation type="journal article" date="2014" name="J. Gen. Appl. Microbiol.">
        <title>The early diverging ascomycetous budding yeast Saitoella complicata has three histone deacetylases belonging to the Clr6, Hos2, and Rpd3 lineages.</title>
        <authorList>
            <person name="Nishida H."/>
            <person name="Matsumoto T."/>
            <person name="Kondo S."/>
            <person name="Hamamoto M."/>
            <person name="Yoshikawa H."/>
        </authorList>
    </citation>
    <scope>NUCLEOTIDE SEQUENCE [LARGE SCALE GENOMIC DNA]</scope>
    <source>
        <strain evidence="10 11">NRRL Y-17804</strain>
    </source>
</reference>
<feature type="transmembrane region" description="Helical" evidence="8">
    <location>
        <begin position="195"/>
        <end position="217"/>
    </location>
</feature>
<feature type="transmembrane region" description="Helical" evidence="8">
    <location>
        <begin position="347"/>
        <end position="369"/>
    </location>
</feature>
<feature type="transmembrane region" description="Helical" evidence="8">
    <location>
        <begin position="521"/>
        <end position="539"/>
    </location>
</feature>
<keyword evidence="6 8" id="KW-0472">Membrane</keyword>
<feature type="transmembrane region" description="Helical" evidence="8">
    <location>
        <begin position="264"/>
        <end position="293"/>
    </location>
</feature>
<accession>A0A0E9NID2</accession>
<organism evidence="10 11">
    <name type="scientific">Saitoella complicata (strain BCRC 22490 / CBS 7301 / JCM 7358 / NBRC 10748 / NRRL Y-17804)</name>
    <dbReference type="NCBI Taxonomy" id="698492"/>
    <lineage>
        <taxon>Eukaryota</taxon>
        <taxon>Fungi</taxon>
        <taxon>Dikarya</taxon>
        <taxon>Ascomycota</taxon>
        <taxon>Taphrinomycotina</taxon>
        <taxon>Taphrinomycotina incertae sedis</taxon>
        <taxon>Saitoella</taxon>
    </lineage>
</organism>
<feature type="transmembrane region" description="Helical" evidence="8">
    <location>
        <begin position="417"/>
        <end position="438"/>
    </location>
</feature>
<dbReference type="InterPro" id="IPR020846">
    <property type="entry name" value="MFS_dom"/>
</dbReference>
<feature type="transmembrane region" description="Helical" evidence="8">
    <location>
        <begin position="169"/>
        <end position="188"/>
    </location>
</feature>
<dbReference type="AlphaFoldDB" id="A0A0E9NID2"/>
<dbReference type="OMA" id="WIFPAIQ"/>
<feature type="region of interest" description="Disordered" evidence="7">
    <location>
        <begin position="30"/>
        <end position="50"/>
    </location>
</feature>
<keyword evidence="11" id="KW-1185">Reference proteome</keyword>
<dbReference type="STRING" id="698492.A0A0E9NID2"/>
<evidence type="ECO:0000256" key="5">
    <source>
        <dbReference type="ARBA" id="ARBA00022989"/>
    </source>
</evidence>
<comment type="caution">
    <text evidence="10">The sequence shown here is derived from an EMBL/GenBank/DDBJ whole genome shotgun (WGS) entry which is preliminary data.</text>
</comment>